<protein>
    <submittedName>
        <fullName evidence="1">Uncharacterized protein</fullName>
    </submittedName>
</protein>
<proteinExistence type="predicted"/>
<name>A0A8S5T2J7_9CAUD</name>
<reference evidence="1" key="1">
    <citation type="journal article" date="2021" name="Proc. Natl. Acad. Sci. U.S.A.">
        <title>A Catalog of Tens of Thousands of Viruses from Human Metagenomes Reveals Hidden Associations with Chronic Diseases.</title>
        <authorList>
            <person name="Tisza M.J."/>
            <person name="Buck C.B."/>
        </authorList>
    </citation>
    <scope>NUCLEOTIDE SEQUENCE</scope>
    <source>
        <strain evidence="1">CtqfO1</strain>
    </source>
</reference>
<evidence type="ECO:0000313" key="1">
    <source>
        <dbReference type="EMBL" id="DAF57588.1"/>
    </source>
</evidence>
<dbReference type="EMBL" id="BK032734">
    <property type="protein sequence ID" value="DAF57588.1"/>
    <property type="molecule type" value="Genomic_DNA"/>
</dbReference>
<accession>A0A8S5T2J7</accession>
<organism evidence="1">
    <name type="scientific">Myoviridae sp. ctqfO1</name>
    <dbReference type="NCBI Taxonomy" id="2827710"/>
    <lineage>
        <taxon>Viruses</taxon>
        <taxon>Duplodnaviria</taxon>
        <taxon>Heunggongvirae</taxon>
        <taxon>Uroviricota</taxon>
        <taxon>Caudoviricetes</taxon>
    </lineage>
</organism>
<sequence length="70" mass="8241">MNARMELNEFAKTLKNVKINAGECMIQFIGKNSRAEWIYEENKGFYTVNNKQYIVPLVEDFMHIVSCETF</sequence>